<name>A0A9P3H5D6_9FUNG</name>
<reference evidence="3" key="1">
    <citation type="submission" date="2021-11" db="EMBL/GenBank/DDBJ databases">
        <authorList>
            <person name="Herlambang A."/>
            <person name="Guo Y."/>
            <person name="Takashima Y."/>
            <person name="Nishizawa T."/>
        </authorList>
    </citation>
    <scope>NUCLEOTIDE SEQUENCE</scope>
    <source>
        <strain evidence="3">E1425</strain>
    </source>
</reference>
<dbReference type="EMBL" id="BQFW01000004">
    <property type="protein sequence ID" value="GJJ70439.1"/>
    <property type="molecule type" value="Genomic_DNA"/>
</dbReference>
<sequence length="415" mass="47336">MAILDFNKDNEKSIAIYFHSQERGPEGQPVYYSTPEAPAVITGYVEFRTIKELHGHDITLNFQARAESKWTEHYGQTTVSYHGLSILQEKSWDVPLNRVASSSSASDKKIPIAAGVTRYEFQVELEPSLPPTLEGKNGWFHYRFKAHLARDFPRRNMAIKQCVWVYSSTLTESQILRMEPRIYRTLWQDVLPVTCMLPSDLLYQGQIVPLKVQIGAFTESSSFRGQSLIIDSAMVKMKQYTILMEPNRLYTSKRKHKKTVFILPIMNNPQNEAEAWNPTHSNHGFERIVMVELPGARQLAADLESKALNKTHCLKLIMMVRPSGSTDPKDAKELRVEMEVRITSPRPEFVKQTQHQQVLISSNNVAPPPYQPNLIDLDDDGASQLGRPSMDDLPPLHDSYEASTEYPVEKKSITY</sequence>
<evidence type="ECO:0000313" key="4">
    <source>
        <dbReference type="Proteomes" id="UP000827284"/>
    </source>
</evidence>
<reference evidence="3" key="2">
    <citation type="journal article" date="2022" name="Microbiol. Resour. Announc.">
        <title>Whole-Genome Sequence of Entomortierella parvispora E1425, a Mucoromycotan Fungus Associated with Burkholderiaceae-Related Endosymbiotic Bacteria.</title>
        <authorList>
            <person name="Herlambang A."/>
            <person name="Guo Y."/>
            <person name="Takashima Y."/>
            <person name="Narisawa K."/>
            <person name="Ohta H."/>
            <person name="Nishizawa T."/>
        </authorList>
    </citation>
    <scope>NUCLEOTIDE SEQUENCE</scope>
    <source>
        <strain evidence="3">E1425</strain>
    </source>
</reference>
<accession>A0A9P3H5D6</accession>
<dbReference type="Proteomes" id="UP000827284">
    <property type="component" value="Unassembled WGS sequence"/>
</dbReference>
<dbReference type="InterPro" id="IPR011021">
    <property type="entry name" value="Arrestin-like_N"/>
</dbReference>
<dbReference type="AlphaFoldDB" id="A0A9P3H5D6"/>
<dbReference type="Pfam" id="PF00339">
    <property type="entry name" value="Arrestin_N"/>
    <property type="match status" value="1"/>
</dbReference>
<dbReference type="Gene3D" id="2.60.40.640">
    <property type="match status" value="1"/>
</dbReference>
<evidence type="ECO:0000256" key="1">
    <source>
        <dbReference type="SAM" id="MobiDB-lite"/>
    </source>
</evidence>
<feature type="region of interest" description="Disordered" evidence="1">
    <location>
        <begin position="376"/>
        <end position="415"/>
    </location>
</feature>
<feature type="domain" description="Arrestin-like N-terminal" evidence="2">
    <location>
        <begin position="39"/>
        <end position="165"/>
    </location>
</feature>
<keyword evidence="4" id="KW-1185">Reference proteome</keyword>
<proteinExistence type="predicted"/>
<dbReference type="InterPro" id="IPR014752">
    <property type="entry name" value="Arrestin-like_C"/>
</dbReference>
<gene>
    <name evidence="3" type="ORF">EMPS_02788</name>
</gene>
<organism evidence="3 4">
    <name type="scientific">Entomortierella parvispora</name>
    <dbReference type="NCBI Taxonomy" id="205924"/>
    <lineage>
        <taxon>Eukaryota</taxon>
        <taxon>Fungi</taxon>
        <taxon>Fungi incertae sedis</taxon>
        <taxon>Mucoromycota</taxon>
        <taxon>Mortierellomycotina</taxon>
        <taxon>Mortierellomycetes</taxon>
        <taxon>Mortierellales</taxon>
        <taxon>Mortierellaceae</taxon>
        <taxon>Entomortierella</taxon>
    </lineage>
</organism>
<evidence type="ECO:0000313" key="3">
    <source>
        <dbReference type="EMBL" id="GJJ70439.1"/>
    </source>
</evidence>
<dbReference type="OrthoDB" id="2333384at2759"/>
<protein>
    <recommendedName>
        <fullName evidence="2">Arrestin-like N-terminal domain-containing protein</fullName>
    </recommendedName>
</protein>
<comment type="caution">
    <text evidence="3">The sequence shown here is derived from an EMBL/GenBank/DDBJ whole genome shotgun (WGS) entry which is preliminary data.</text>
</comment>
<evidence type="ECO:0000259" key="2">
    <source>
        <dbReference type="Pfam" id="PF00339"/>
    </source>
</evidence>